<dbReference type="OrthoDB" id="5968179at2759"/>
<evidence type="ECO:0000313" key="15">
    <source>
        <dbReference type="EnsemblMetazoa" id="CLYHEMP000964.3"/>
    </source>
</evidence>
<dbReference type="Gene3D" id="1.20.120.350">
    <property type="entry name" value="Voltage-gated potassium channels. Chain C"/>
    <property type="match status" value="1"/>
</dbReference>
<dbReference type="PRINTS" id="PR00169">
    <property type="entry name" value="KCHANNEL"/>
</dbReference>
<feature type="region of interest" description="Disordered" evidence="12">
    <location>
        <begin position="273"/>
        <end position="301"/>
    </location>
</feature>
<proteinExistence type="predicted"/>
<dbReference type="FunFam" id="1.10.287.70:FF:000002">
    <property type="entry name" value="Potassium voltage-gated channel subfamily a member"/>
    <property type="match status" value="1"/>
</dbReference>
<comment type="subcellular location">
    <subcellularLocation>
        <location evidence="1">Membrane</location>
        <topology evidence="1">Multi-pass membrane protein</topology>
    </subcellularLocation>
</comment>
<feature type="compositionally biased region" description="Polar residues" evidence="12">
    <location>
        <begin position="86"/>
        <end position="117"/>
    </location>
</feature>
<keyword evidence="6" id="KW-0851">Voltage-gated channel</keyword>
<feature type="compositionally biased region" description="Polar residues" evidence="12">
    <location>
        <begin position="992"/>
        <end position="1006"/>
    </location>
</feature>
<evidence type="ECO:0000256" key="6">
    <source>
        <dbReference type="ARBA" id="ARBA00022882"/>
    </source>
</evidence>
<dbReference type="PRINTS" id="PR01491">
    <property type="entry name" value="KVCHANNEL"/>
</dbReference>
<feature type="region of interest" description="Disordered" evidence="12">
    <location>
        <begin position="136"/>
        <end position="225"/>
    </location>
</feature>
<feature type="transmembrane region" description="Helical" evidence="13">
    <location>
        <begin position="673"/>
        <end position="697"/>
    </location>
</feature>
<feature type="region of interest" description="Disordered" evidence="12">
    <location>
        <begin position="902"/>
        <end position="929"/>
    </location>
</feature>
<keyword evidence="4 13" id="KW-0812">Transmembrane</keyword>
<dbReference type="PANTHER" id="PTHR11537">
    <property type="entry name" value="VOLTAGE-GATED POTASSIUM CHANNEL"/>
    <property type="match status" value="1"/>
</dbReference>
<evidence type="ECO:0000256" key="10">
    <source>
        <dbReference type="ARBA" id="ARBA00023136"/>
    </source>
</evidence>
<evidence type="ECO:0000313" key="16">
    <source>
        <dbReference type="Proteomes" id="UP000594262"/>
    </source>
</evidence>
<dbReference type="InterPro" id="IPR003968">
    <property type="entry name" value="K_chnl_volt-dep_Kv"/>
</dbReference>
<feature type="transmembrane region" description="Helical" evidence="13">
    <location>
        <begin position="703"/>
        <end position="723"/>
    </location>
</feature>
<dbReference type="GO" id="GO:0001508">
    <property type="term" value="P:action potential"/>
    <property type="evidence" value="ECO:0007669"/>
    <property type="project" value="TreeGrafter"/>
</dbReference>
<accession>A0A7M5TS32</accession>
<keyword evidence="3" id="KW-0633">Potassium transport</keyword>
<feature type="region of interest" description="Disordered" evidence="12">
    <location>
        <begin position="318"/>
        <end position="339"/>
    </location>
</feature>
<evidence type="ECO:0000256" key="2">
    <source>
        <dbReference type="ARBA" id="ARBA00022448"/>
    </source>
</evidence>
<dbReference type="InterPro" id="IPR028325">
    <property type="entry name" value="VG_K_chnl"/>
</dbReference>
<keyword evidence="10 13" id="KW-0472">Membrane</keyword>
<dbReference type="FunFam" id="3.30.710.10:FF:000002">
    <property type="entry name" value="Potassium voltage-gated channel subfamily C member 2"/>
    <property type="match status" value="1"/>
</dbReference>
<keyword evidence="11" id="KW-0407">Ion channel</keyword>
<feature type="transmembrane region" description="Helical" evidence="13">
    <location>
        <begin position="847"/>
        <end position="877"/>
    </location>
</feature>
<keyword evidence="5" id="KW-0631">Potassium channel</keyword>
<dbReference type="InterPro" id="IPR003131">
    <property type="entry name" value="T1-type_BTB"/>
</dbReference>
<evidence type="ECO:0000256" key="12">
    <source>
        <dbReference type="SAM" id="MobiDB-lite"/>
    </source>
</evidence>
<keyword evidence="9" id="KW-0406">Ion transport</keyword>
<dbReference type="GO" id="GO:0051260">
    <property type="term" value="P:protein homooligomerization"/>
    <property type="evidence" value="ECO:0007669"/>
    <property type="project" value="InterPro"/>
</dbReference>
<evidence type="ECO:0000256" key="4">
    <source>
        <dbReference type="ARBA" id="ARBA00022692"/>
    </source>
</evidence>
<dbReference type="Gene3D" id="1.10.287.70">
    <property type="match status" value="1"/>
</dbReference>
<evidence type="ECO:0000256" key="8">
    <source>
        <dbReference type="ARBA" id="ARBA00022989"/>
    </source>
</evidence>
<dbReference type="Proteomes" id="UP000594262">
    <property type="component" value="Unplaced"/>
</dbReference>
<reference evidence="15" key="1">
    <citation type="submission" date="2021-01" db="UniProtKB">
        <authorList>
            <consortium name="EnsemblMetazoa"/>
        </authorList>
    </citation>
    <scope>IDENTIFICATION</scope>
</reference>
<dbReference type="InterPro" id="IPR005821">
    <property type="entry name" value="Ion_trans_dom"/>
</dbReference>
<feature type="transmembrane region" description="Helical" evidence="13">
    <location>
        <begin position="786"/>
        <end position="807"/>
    </location>
</feature>
<dbReference type="Gene3D" id="3.30.710.10">
    <property type="entry name" value="Potassium Channel Kv1.1, Chain A"/>
    <property type="match status" value="1"/>
</dbReference>
<dbReference type="PRINTS" id="PR01498">
    <property type="entry name" value="SHAWCHANNEL"/>
</dbReference>
<dbReference type="SMART" id="SM00225">
    <property type="entry name" value="BTB"/>
    <property type="match status" value="1"/>
</dbReference>
<dbReference type="GeneID" id="136809488"/>
<dbReference type="GO" id="GO:0008076">
    <property type="term" value="C:voltage-gated potassium channel complex"/>
    <property type="evidence" value="ECO:0007669"/>
    <property type="project" value="InterPro"/>
</dbReference>
<dbReference type="PANTHER" id="PTHR11537:SF252">
    <property type="entry name" value="POTASSIUM VOLTAGE-GATED CHANNEL PROTEIN SHAW"/>
    <property type="match status" value="1"/>
</dbReference>
<evidence type="ECO:0000256" key="9">
    <source>
        <dbReference type="ARBA" id="ARBA00023065"/>
    </source>
</evidence>
<keyword evidence="8 13" id="KW-1133">Transmembrane helix</keyword>
<feature type="transmembrane region" description="Helical" evidence="13">
    <location>
        <begin position="638"/>
        <end position="661"/>
    </location>
</feature>
<evidence type="ECO:0000256" key="1">
    <source>
        <dbReference type="ARBA" id="ARBA00004141"/>
    </source>
</evidence>
<feature type="domain" description="BTB" evidence="14">
    <location>
        <begin position="446"/>
        <end position="550"/>
    </location>
</feature>
<feature type="region of interest" description="Disordered" evidence="12">
    <location>
        <begin position="1"/>
        <end position="20"/>
    </location>
</feature>
<dbReference type="SUPFAM" id="SSF81324">
    <property type="entry name" value="Voltage-gated potassium channels"/>
    <property type="match status" value="1"/>
</dbReference>
<feature type="compositionally biased region" description="Basic and acidic residues" evidence="12">
    <location>
        <begin position="52"/>
        <end position="61"/>
    </location>
</feature>
<dbReference type="Pfam" id="PF02214">
    <property type="entry name" value="BTB_2"/>
    <property type="match status" value="1"/>
</dbReference>
<evidence type="ECO:0000256" key="5">
    <source>
        <dbReference type="ARBA" id="ARBA00022826"/>
    </source>
</evidence>
<feature type="compositionally biased region" description="Polar residues" evidence="12">
    <location>
        <begin position="64"/>
        <end position="73"/>
    </location>
</feature>
<feature type="compositionally biased region" description="Basic and acidic residues" evidence="12">
    <location>
        <begin position="1016"/>
        <end position="1031"/>
    </location>
</feature>
<keyword evidence="2" id="KW-0813">Transport</keyword>
<feature type="region of interest" description="Disordered" evidence="12">
    <location>
        <begin position="31"/>
        <end position="117"/>
    </location>
</feature>
<dbReference type="SUPFAM" id="SSF54695">
    <property type="entry name" value="POZ domain"/>
    <property type="match status" value="1"/>
</dbReference>
<dbReference type="CDD" id="cd18379">
    <property type="entry name" value="BTB_POZ_Kv3_KCNC"/>
    <property type="match status" value="1"/>
</dbReference>
<dbReference type="InterPro" id="IPR000210">
    <property type="entry name" value="BTB/POZ_dom"/>
</dbReference>
<evidence type="ECO:0000256" key="7">
    <source>
        <dbReference type="ARBA" id="ARBA00022958"/>
    </source>
</evidence>
<dbReference type="AlphaFoldDB" id="A0A7M5TS32"/>
<keyword evidence="7" id="KW-0630">Potassium</keyword>
<sequence>MSSSESHIVQIESPSGKNSKSFVFHWSHRTAKVSDTRDNFEPKINETPLIDKSPKETKSKPDASYQSLANNAFDNRRSVSLLPPNQIENNTQQPPCDGSTSKDFAAQNSSDSPESTQNQLLSPMLILDNQIYQDSPLSKDKSSLASSSKENSENGGASEISTSQNKTLSKYKGPILKIPSSDTKQVTPSHMEDSPEISSPLVTKKQPHSPSRFRRNQPKSRTFNGKPTLLRAISHLSNLDASDVSESEDADGPRKTKILTPGSFRRLKHIHHHRSQTICVNRTASRDNQEDDSGSGEGFASHLRHSFRDYSIKNFIKRKRANSDPSHRSRNEETEEQDRPIEEDLRYNYWLQLVRHDKRRGSLVSENVVSINANEDILSATNHPHVVDNDEDDDDAIGGSPWSSPVVKFRSQTRKRETLSTCENASGRPLGSQSIRGNGANEKSADRIVINVGGTRHETFRSTLRVYPDTRLGWLSIDGSDVSDAFDPVLNEYFFDRHPTAFNQIMNFYRTGKLHTPADICGPLFEEELNFWGLDEKAMEPCCWPKYTEHRDAQENLKVFDSPLLNNQHDDDEIEQPAISVSRIPNYKEPEDQGFKSRFLKVFRPSYFNSIRWLSKKKLIWAVMEGHSERRPMLSKGVGFISLMFIVLSVLSLFFHSMLLVISDKAESNHELFTYLLLALDYLTFAWMSIELIIRFVSSPNRIQFLISFYTIVDLLTLITYALQFNHGMDYHRTKDGVIDSNSITTDYKNIEMFSIVRLVRLVRFFRLSVGLQIFKHTIIASSRELLLLVLLLLLPVALFATIVYFFERETNTGKFRTIPESIWWAVITITTVGYGDMSPETTWGKIFGIICAVFSVFILALPVSIIGTNFTLFYNYAQARMKLPKRPKLALVGAANALRADTSQHSLSPEPGESEAEGGDTNSQDGEEAAPKIDLPKINLGSDPDFNANITSKRFRRERLSLFASGPTRQSTRRSKSVGNSVASKIRQRQRNGTSASQKSKGSTPSSEDEVSEAESEKIEVFKPVKRDNDNSVTNSFDNEAFEHNNEKQVEVATEVTENGHTNQNKKIINNTENDKETKDLNSKFQKPFDDEKRERLPPINGGPVPIIETILTNTDNTDQNLTTGPIVNGHGPPILKEPVMNNRNSFKKISSPPVLRKICGNGLEPVRKSNGMAVPVEEVESPELFRRKYSNNHLYVPTDGC</sequence>
<dbReference type="EnsemblMetazoa" id="CLYHEMT000964.3">
    <property type="protein sequence ID" value="CLYHEMP000964.3"/>
    <property type="gene ID" value="CLYHEMG000964"/>
</dbReference>
<feature type="compositionally biased region" description="Basic and acidic residues" evidence="12">
    <location>
        <begin position="32"/>
        <end position="44"/>
    </location>
</feature>
<keyword evidence="16" id="KW-1185">Reference proteome</keyword>
<dbReference type="InterPro" id="IPR011333">
    <property type="entry name" value="SKP1/BTB/POZ_sf"/>
</dbReference>
<dbReference type="GO" id="GO:0005251">
    <property type="term" value="F:delayed rectifier potassium channel activity"/>
    <property type="evidence" value="ECO:0007669"/>
    <property type="project" value="TreeGrafter"/>
</dbReference>
<dbReference type="Pfam" id="PF00520">
    <property type="entry name" value="Ion_trans"/>
    <property type="match status" value="1"/>
</dbReference>
<dbReference type="InterPro" id="IPR027359">
    <property type="entry name" value="Volt_channel_dom_sf"/>
</dbReference>
<feature type="compositionally biased region" description="Basic and acidic residues" evidence="12">
    <location>
        <begin position="321"/>
        <end position="339"/>
    </location>
</feature>
<dbReference type="InterPro" id="IPR003974">
    <property type="entry name" value="K_chnl_volt-dep_Kv3"/>
</dbReference>
<evidence type="ECO:0000256" key="3">
    <source>
        <dbReference type="ARBA" id="ARBA00022538"/>
    </source>
</evidence>
<feature type="region of interest" description="Disordered" evidence="12">
    <location>
        <begin position="962"/>
        <end position="1046"/>
    </location>
</feature>
<name>A0A7M5TS32_9CNID</name>
<protein>
    <recommendedName>
        <fullName evidence="14">BTB domain-containing protein</fullName>
    </recommendedName>
</protein>
<evidence type="ECO:0000256" key="13">
    <source>
        <dbReference type="SAM" id="Phobius"/>
    </source>
</evidence>
<feature type="compositionally biased region" description="Basic residues" evidence="12">
    <location>
        <begin position="205"/>
        <end position="218"/>
    </location>
</feature>
<feature type="compositionally biased region" description="Polar residues" evidence="12">
    <location>
        <begin position="159"/>
        <end position="168"/>
    </location>
</feature>
<evidence type="ECO:0000256" key="11">
    <source>
        <dbReference type="ARBA" id="ARBA00023303"/>
    </source>
</evidence>
<organism evidence="15 16">
    <name type="scientific">Clytia hemisphaerica</name>
    <dbReference type="NCBI Taxonomy" id="252671"/>
    <lineage>
        <taxon>Eukaryota</taxon>
        <taxon>Metazoa</taxon>
        <taxon>Cnidaria</taxon>
        <taxon>Hydrozoa</taxon>
        <taxon>Hydroidolina</taxon>
        <taxon>Leptothecata</taxon>
        <taxon>Obeliida</taxon>
        <taxon>Clytiidae</taxon>
        <taxon>Clytia</taxon>
    </lineage>
</organism>
<dbReference type="RefSeq" id="XP_066922125.1">
    <property type="nucleotide sequence ID" value="XM_067066024.1"/>
</dbReference>
<evidence type="ECO:0000259" key="14">
    <source>
        <dbReference type="SMART" id="SM00225"/>
    </source>
</evidence>